<feature type="compositionally biased region" description="Low complexity" evidence="1">
    <location>
        <begin position="60"/>
        <end position="72"/>
    </location>
</feature>
<dbReference type="AlphaFoldDB" id="A0A5J4TS86"/>
<dbReference type="Proteomes" id="UP000324800">
    <property type="component" value="Unassembled WGS sequence"/>
</dbReference>
<proteinExistence type="predicted"/>
<organism evidence="2 3">
    <name type="scientific">Streblomastix strix</name>
    <dbReference type="NCBI Taxonomy" id="222440"/>
    <lineage>
        <taxon>Eukaryota</taxon>
        <taxon>Metamonada</taxon>
        <taxon>Preaxostyla</taxon>
        <taxon>Oxymonadida</taxon>
        <taxon>Streblomastigidae</taxon>
        <taxon>Streblomastix</taxon>
    </lineage>
</organism>
<evidence type="ECO:0000313" key="3">
    <source>
        <dbReference type="Proteomes" id="UP000324800"/>
    </source>
</evidence>
<feature type="region of interest" description="Disordered" evidence="1">
    <location>
        <begin position="27"/>
        <end position="72"/>
    </location>
</feature>
<dbReference type="EMBL" id="SNRW01025582">
    <property type="protein sequence ID" value="KAA6361416.1"/>
    <property type="molecule type" value="Genomic_DNA"/>
</dbReference>
<protein>
    <submittedName>
        <fullName evidence="2">Uncharacterized protein</fullName>
    </submittedName>
</protein>
<feature type="compositionally biased region" description="Polar residues" evidence="1">
    <location>
        <begin position="28"/>
        <end position="49"/>
    </location>
</feature>
<evidence type="ECO:0000313" key="2">
    <source>
        <dbReference type="EMBL" id="KAA6361416.1"/>
    </source>
</evidence>
<feature type="compositionally biased region" description="Basic and acidic residues" evidence="1">
    <location>
        <begin position="50"/>
        <end position="59"/>
    </location>
</feature>
<sequence>MDNFNREVRIRAEIDNNIAGIDMESEVNEQTQCNSNEDAVNMQCNSNDVTDNKQRKGNDDANNNNGNKIEQE</sequence>
<accession>A0A5J4TS86</accession>
<evidence type="ECO:0000256" key="1">
    <source>
        <dbReference type="SAM" id="MobiDB-lite"/>
    </source>
</evidence>
<name>A0A5J4TS86_9EUKA</name>
<comment type="caution">
    <text evidence="2">The sequence shown here is derived from an EMBL/GenBank/DDBJ whole genome shotgun (WGS) entry which is preliminary data.</text>
</comment>
<reference evidence="2 3" key="1">
    <citation type="submission" date="2019-03" db="EMBL/GenBank/DDBJ databases">
        <title>Single cell metagenomics reveals metabolic interactions within the superorganism composed of flagellate Streblomastix strix and complex community of Bacteroidetes bacteria on its surface.</title>
        <authorList>
            <person name="Treitli S.C."/>
            <person name="Kolisko M."/>
            <person name="Husnik F."/>
            <person name="Keeling P."/>
            <person name="Hampl V."/>
        </authorList>
    </citation>
    <scope>NUCLEOTIDE SEQUENCE [LARGE SCALE GENOMIC DNA]</scope>
    <source>
        <strain evidence="2">ST1C</strain>
    </source>
</reference>
<gene>
    <name evidence="2" type="ORF">EZS28_043057</name>
</gene>